<name>A0A2I0HH44_PUNGR</name>
<dbReference type="Proteomes" id="UP000233551">
    <property type="component" value="Unassembled WGS sequence"/>
</dbReference>
<dbReference type="AlphaFoldDB" id="A0A2I0HH44"/>
<protein>
    <submittedName>
        <fullName evidence="1">Uncharacterized protein</fullName>
    </submittedName>
</protein>
<sequence length="61" mass="6461">MDHSYAHPNFVSSGHACACLCNAAWWCPPSRGCATDAREKESPLAILRPEGRGPASYSGLG</sequence>
<comment type="caution">
    <text evidence="1">The sequence shown here is derived from an EMBL/GenBank/DDBJ whole genome shotgun (WGS) entry which is preliminary data.</text>
</comment>
<accession>A0A2I0HH44</accession>
<evidence type="ECO:0000313" key="2">
    <source>
        <dbReference type="Proteomes" id="UP000233551"/>
    </source>
</evidence>
<organism evidence="1 2">
    <name type="scientific">Punica granatum</name>
    <name type="common">Pomegranate</name>
    <dbReference type="NCBI Taxonomy" id="22663"/>
    <lineage>
        <taxon>Eukaryota</taxon>
        <taxon>Viridiplantae</taxon>
        <taxon>Streptophyta</taxon>
        <taxon>Embryophyta</taxon>
        <taxon>Tracheophyta</taxon>
        <taxon>Spermatophyta</taxon>
        <taxon>Magnoliopsida</taxon>
        <taxon>eudicotyledons</taxon>
        <taxon>Gunneridae</taxon>
        <taxon>Pentapetalae</taxon>
        <taxon>rosids</taxon>
        <taxon>malvids</taxon>
        <taxon>Myrtales</taxon>
        <taxon>Lythraceae</taxon>
        <taxon>Punica</taxon>
    </lineage>
</organism>
<reference evidence="1 2" key="1">
    <citation type="submission" date="2017-11" db="EMBL/GenBank/DDBJ databases">
        <title>De-novo sequencing of pomegranate (Punica granatum L.) genome.</title>
        <authorList>
            <person name="Akparov Z."/>
            <person name="Amiraslanov A."/>
            <person name="Hajiyeva S."/>
            <person name="Abbasov M."/>
            <person name="Kaur K."/>
            <person name="Hamwieh A."/>
            <person name="Solovyev V."/>
            <person name="Salamov A."/>
            <person name="Braich B."/>
            <person name="Kosarev P."/>
            <person name="Mahmoud A."/>
            <person name="Hajiyev E."/>
            <person name="Babayeva S."/>
            <person name="Izzatullayeva V."/>
            <person name="Mammadov A."/>
            <person name="Mammadov A."/>
            <person name="Sharifova S."/>
            <person name="Ojaghi J."/>
            <person name="Eynullazada K."/>
            <person name="Bayramov B."/>
            <person name="Abdulazimova A."/>
            <person name="Shahmuradov I."/>
        </authorList>
    </citation>
    <scope>NUCLEOTIDE SEQUENCE [LARGE SCALE GENOMIC DNA]</scope>
    <source>
        <strain evidence="2">cv. AG2017</strain>
        <tissue evidence="1">Leaf</tissue>
    </source>
</reference>
<gene>
    <name evidence="1" type="ORF">CRG98_048604</name>
</gene>
<evidence type="ECO:0000313" key="1">
    <source>
        <dbReference type="EMBL" id="PKI31005.1"/>
    </source>
</evidence>
<keyword evidence="2" id="KW-1185">Reference proteome</keyword>
<feature type="non-terminal residue" evidence="1">
    <location>
        <position position="61"/>
    </location>
</feature>
<dbReference type="EMBL" id="PGOL01014699">
    <property type="protein sequence ID" value="PKI31005.1"/>
    <property type="molecule type" value="Genomic_DNA"/>
</dbReference>
<proteinExistence type="predicted"/>